<feature type="region of interest" description="Disordered" evidence="2">
    <location>
        <begin position="141"/>
        <end position="194"/>
    </location>
</feature>
<keyword evidence="7" id="KW-1185">Reference proteome</keyword>
<feature type="region of interest" description="Disordered" evidence="2">
    <location>
        <begin position="218"/>
        <end position="247"/>
    </location>
</feature>
<evidence type="ECO:0000259" key="5">
    <source>
        <dbReference type="Pfam" id="PF21530"/>
    </source>
</evidence>
<keyword evidence="1" id="KW-0233">DNA recombination</keyword>
<dbReference type="InterPro" id="IPR010285">
    <property type="entry name" value="DNA_helicase_pif1-like_DEAD"/>
</dbReference>
<accession>A0A368F9Z6</accession>
<feature type="domain" description="DNA helicase Pif1-like DEAD-box helicase" evidence="3">
    <location>
        <begin position="1238"/>
        <end position="1460"/>
    </location>
</feature>
<keyword evidence="1" id="KW-0067">ATP-binding</keyword>
<evidence type="ECO:0000313" key="6">
    <source>
        <dbReference type="EMBL" id="RCN27829.1"/>
    </source>
</evidence>
<dbReference type="GO" id="GO:0005524">
    <property type="term" value="F:ATP binding"/>
    <property type="evidence" value="ECO:0007669"/>
    <property type="project" value="UniProtKB-KW"/>
</dbReference>
<dbReference type="EMBL" id="JOJR01003426">
    <property type="protein sequence ID" value="RCN27829.1"/>
    <property type="molecule type" value="Genomic_DNA"/>
</dbReference>
<keyword evidence="1" id="KW-0547">Nucleotide-binding</keyword>
<dbReference type="InterPro" id="IPR027417">
    <property type="entry name" value="P-loop_NTPase"/>
</dbReference>
<evidence type="ECO:0000313" key="7">
    <source>
        <dbReference type="Proteomes" id="UP000252519"/>
    </source>
</evidence>
<organism evidence="6 7">
    <name type="scientific">Ancylostoma caninum</name>
    <name type="common">Dog hookworm</name>
    <dbReference type="NCBI Taxonomy" id="29170"/>
    <lineage>
        <taxon>Eukaryota</taxon>
        <taxon>Metazoa</taxon>
        <taxon>Ecdysozoa</taxon>
        <taxon>Nematoda</taxon>
        <taxon>Chromadorea</taxon>
        <taxon>Rhabditida</taxon>
        <taxon>Rhabditina</taxon>
        <taxon>Rhabditomorpha</taxon>
        <taxon>Strongyloidea</taxon>
        <taxon>Ancylostomatidae</taxon>
        <taxon>Ancylostomatinae</taxon>
        <taxon>Ancylostoma</taxon>
    </lineage>
</organism>
<keyword evidence="1" id="KW-0234">DNA repair</keyword>
<dbReference type="GO" id="GO:0043139">
    <property type="term" value="F:5'-3' DNA helicase activity"/>
    <property type="evidence" value="ECO:0007669"/>
    <property type="project" value="UniProtKB-EC"/>
</dbReference>
<dbReference type="SUPFAM" id="SSF52540">
    <property type="entry name" value="P-loop containing nucleoside triphosphate hydrolases"/>
    <property type="match status" value="2"/>
</dbReference>
<dbReference type="InterPro" id="IPR025476">
    <property type="entry name" value="Helitron_helicase-like"/>
</dbReference>
<comment type="caution">
    <text evidence="6">The sequence shown here is derived from an EMBL/GenBank/DDBJ whole genome shotgun (WGS) entry which is preliminary data.</text>
</comment>
<keyword evidence="1" id="KW-0347">Helicase</keyword>
<dbReference type="GO" id="GO:0006281">
    <property type="term" value="P:DNA repair"/>
    <property type="evidence" value="ECO:0007669"/>
    <property type="project" value="UniProtKB-KW"/>
</dbReference>
<dbReference type="InterPro" id="IPR049163">
    <property type="entry name" value="Pif1-like_2B_dom"/>
</dbReference>
<dbReference type="Proteomes" id="UP000252519">
    <property type="component" value="Unassembled WGS sequence"/>
</dbReference>
<dbReference type="PANTHER" id="PTHR10492">
    <property type="match status" value="1"/>
</dbReference>
<dbReference type="GO" id="GO:0000723">
    <property type="term" value="P:telomere maintenance"/>
    <property type="evidence" value="ECO:0007669"/>
    <property type="project" value="InterPro"/>
</dbReference>
<comment type="catalytic activity">
    <reaction evidence="1">
        <text>ATP + H2O = ADP + phosphate + H(+)</text>
        <dbReference type="Rhea" id="RHEA:13065"/>
        <dbReference type="ChEBI" id="CHEBI:15377"/>
        <dbReference type="ChEBI" id="CHEBI:15378"/>
        <dbReference type="ChEBI" id="CHEBI:30616"/>
        <dbReference type="ChEBI" id="CHEBI:43474"/>
        <dbReference type="ChEBI" id="CHEBI:456216"/>
        <dbReference type="EC" id="5.6.2.3"/>
    </reaction>
</comment>
<evidence type="ECO:0000259" key="4">
    <source>
        <dbReference type="Pfam" id="PF14214"/>
    </source>
</evidence>
<feature type="domain" description="DNA helicase Pif1-like 2B" evidence="5">
    <location>
        <begin position="1544"/>
        <end position="1589"/>
    </location>
</feature>
<sequence length="1712" mass="198722">MNDGGAGAPHSQQNATREERQSGLSQGGRNSELMRYLQAEYERQAEEAQGTSSDVVVPFEDWLRSIENGDPRILSSANPRSDRERTNAVGTFDHTASMDLRQFNESQILEHVTTTSNMEQQNEREDDNNKAMMTATRIKNKRNRGVRLTQRRKSQAERETERAAVHRVREQEDEREQELRKQRDAERKRSNRAFESRRVREGRIMKIVDRRNVREEQDESHRVVRNRANSTRMRQTRTQETQDQRRARIQNVTQRRNIRSESERNRLHEVTRNLARRHIDGEHTVETFDVGNLSEVCAHCNALYFKGEIASKSPDGQFTKCCKKGDLRLDDLFENYPEDLYKLFTNNDRVYSKNFKENVRNFNSAFAFASMKAESHIRDVMPFCYKIQGQIYHTVNLAAHPDPNEKPEYAQLFFIDTEEALNLRMQNTANASCDRNLMRKIDEVMRNISPYYEIFKCMREVEEEVERSAALRGETPPKLKLLFDVNANVDRRRYNIPRSNEVAAVFVLNDRDELPSAEGLAIHQRGRQLQRISKFEKRAESMLYPLYFPTGHGGCYANMRVNNKKITFAQYYRYMIAIRKSSALIEKKDSDRDFNCFADYMWNPEPGNLNDFNPIRLGGKLYQQYLVDAYVKVEQDRLDYVRQNQKVLKVENYKALRDYLECTADEQGKRVGRTIILPSSFKGSPRHCQQGYQDSMALVRRFGKPDLFITFTCNPNWDEITRNLQPSNKVLDEPDLVDRVFHLKLKELIDDLKKKEYLGRILAYTYVIEFQKRGLPHAHILLILDNESKIRTAEDIDNLVWAEIPDKNRFPRLHSIVTSHMIHGPCGIHNMNAPCMVDDKNGNKYCSKKFPKEFREETAMGTDSYAYYRRRSSGNVIERNGVSVDNRWVVPYNPFLSLKYNAHINVEICASIKSVKYLYKYVYKGYDCARMTISVGSTDEIVHDEVKTFLNLRYVTPHEGFWRLIEFTMDEKSHAVTKLDVHLPNEQIVCYRPNNDNIRERLNDAELRNTTLTAWFELNQRDSQARAFYYYEIPEHFTFKKAGNNMSWERKGGTTGHYPKQCIGRMYAIHPKQGELFYLRMILLHRKGATGWEDLLVTEEFDNDPRPKQTFQDAARAMGLLDGNIQWMEYFTEAKDFASPFQLREMFVAVITHGENVDVRTIWRHFKQYFAEDYSMNYESDAAERRALIDIQRQLEDVGNTMRNYGIDVPEVTGYDPEQQWDANEGMERGNTMRASMNEAQESIVTYVLQKIEEKTLGTLTNGCVFIDGPGGSGKTYTYRTLCHLFRGRGIKYKTSSWMGIAANLMPDGRTMHKVFGLPFEMDPNASSTAKLNNKTGRELLDTTVFIIDEISMVPKFAIEIIDRKLRELTEMDLPFGGKIIIIGGDFRQILPVQKKASRSELTALSVVKSHLWPLFKVFRLRENHRVLQGGCDDAAITLSRKSFAEWLLNLGNGELHAEEDFVEIPDTCISRGDLIADVFGELIANDNIEELSKRVILTTTNERVHEINTKVLELMKNHEEKTYLSVDRVDTNEPNATIEYPAEFLHSYNESGLPPHELKLKMNCPVMLKRNLNPSAGLCNGTRLRVKALHRNLIECEFITGERAGQHTFIPRITLTSGKGLPFTLHRKQFPLALCYAMTINKSQGQTIEFAGLDMVYPVFSHGMTYVAFSRVRGWDRLKVAVDKESRVKNLVWKEVLLEDEEEESQRSLEL</sequence>
<feature type="compositionally biased region" description="Basic residues" evidence="2">
    <location>
        <begin position="141"/>
        <end position="153"/>
    </location>
</feature>
<dbReference type="Pfam" id="PF05970">
    <property type="entry name" value="PIF1"/>
    <property type="match status" value="1"/>
</dbReference>
<dbReference type="STRING" id="29170.A0A368F9Z6"/>
<dbReference type="OrthoDB" id="5864836at2759"/>
<evidence type="ECO:0000259" key="3">
    <source>
        <dbReference type="Pfam" id="PF05970"/>
    </source>
</evidence>
<comment type="cofactor">
    <cofactor evidence="1">
        <name>Mg(2+)</name>
        <dbReference type="ChEBI" id="CHEBI:18420"/>
    </cofactor>
</comment>
<keyword evidence="1" id="KW-0227">DNA damage</keyword>
<dbReference type="Pfam" id="PF21530">
    <property type="entry name" value="Pif1_2B_dom"/>
    <property type="match status" value="1"/>
</dbReference>
<reference evidence="6 7" key="1">
    <citation type="submission" date="2014-10" db="EMBL/GenBank/DDBJ databases">
        <title>Draft genome of the hookworm Ancylostoma caninum.</title>
        <authorList>
            <person name="Mitreva M."/>
        </authorList>
    </citation>
    <scope>NUCLEOTIDE SEQUENCE [LARGE SCALE GENOMIC DNA]</scope>
    <source>
        <strain evidence="6 7">Baltimore</strain>
    </source>
</reference>
<evidence type="ECO:0000256" key="1">
    <source>
        <dbReference type="RuleBase" id="RU363044"/>
    </source>
</evidence>
<evidence type="ECO:0000256" key="2">
    <source>
        <dbReference type="SAM" id="MobiDB-lite"/>
    </source>
</evidence>
<dbReference type="Pfam" id="PF14214">
    <property type="entry name" value="Helitron_like_N"/>
    <property type="match status" value="1"/>
</dbReference>
<feature type="domain" description="Helitron helicase-like" evidence="4">
    <location>
        <begin position="611"/>
        <end position="782"/>
    </location>
</feature>
<dbReference type="Gene3D" id="3.40.50.300">
    <property type="entry name" value="P-loop containing nucleotide triphosphate hydrolases"/>
    <property type="match status" value="1"/>
</dbReference>
<gene>
    <name evidence="6" type="ORF">ANCCAN_26434</name>
</gene>
<name>A0A368F9Z6_ANCCA</name>
<dbReference type="GO" id="GO:0006310">
    <property type="term" value="P:DNA recombination"/>
    <property type="evidence" value="ECO:0007669"/>
    <property type="project" value="UniProtKB-KW"/>
</dbReference>
<dbReference type="CDD" id="cd18809">
    <property type="entry name" value="SF1_C_RecD"/>
    <property type="match status" value="1"/>
</dbReference>
<dbReference type="EC" id="5.6.2.3" evidence="1"/>
<keyword evidence="1" id="KW-0378">Hydrolase</keyword>
<dbReference type="GO" id="GO:0016887">
    <property type="term" value="F:ATP hydrolysis activity"/>
    <property type="evidence" value="ECO:0007669"/>
    <property type="project" value="RHEA"/>
</dbReference>
<comment type="similarity">
    <text evidence="1">Belongs to the helicase family.</text>
</comment>
<feature type="region of interest" description="Disordered" evidence="2">
    <location>
        <begin position="1"/>
        <end position="52"/>
    </location>
</feature>
<feature type="compositionally biased region" description="Basic and acidic residues" evidence="2">
    <location>
        <begin position="154"/>
        <end position="194"/>
    </location>
</feature>
<dbReference type="PANTHER" id="PTHR10492:SF57">
    <property type="entry name" value="ATP-DEPENDENT DNA HELICASE"/>
    <property type="match status" value="1"/>
</dbReference>
<protein>
    <recommendedName>
        <fullName evidence="1">ATP-dependent DNA helicase</fullName>
        <ecNumber evidence="1">5.6.2.3</ecNumber>
    </recommendedName>
</protein>
<proteinExistence type="inferred from homology"/>